<evidence type="ECO:0000259" key="3">
    <source>
        <dbReference type="Pfam" id="PF20153"/>
    </source>
</evidence>
<dbReference type="AlphaFoldDB" id="A0A4S8LTI1"/>
<reference evidence="4 5" key="1">
    <citation type="journal article" date="2019" name="Nat. Ecol. Evol.">
        <title>Megaphylogeny resolves global patterns of mushroom evolution.</title>
        <authorList>
            <person name="Varga T."/>
            <person name="Krizsan K."/>
            <person name="Foldi C."/>
            <person name="Dima B."/>
            <person name="Sanchez-Garcia M."/>
            <person name="Sanchez-Ramirez S."/>
            <person name="Szollosi G.J."/>
            <person name="Szarkandi J.G."/>
            <person name="Papp V."/>
            <person name="Albert L."/>
            <person name="Andreopoulos W."/>
            <person name="Angelini C."/>
            <person name="Antonin V."/>
            <person name="Barry K.W."/>
            <person name="Bougher N.L."/>
            <person name="Buchanan P."/>
            <person name="Buyck B."/>
            <person name="Bense V."/>
            <person name="Catcheside P."/>
            <person name="Chovatia M."/>
            <person name="Cooper J."/>
            <person name="Damon W."/>
            <person name="Desjardin D."/>
            <person name="Finy P."/>
            <person name="Geml J."/>
            <person name="Haridas S."/>
            <person name="Hughes K."/>
            <person name="Justo A."/>
            <person name="Karasinski D."/>
            <person name="Kautmanova I."/>
            <person name="Kiss B."/>
            <person name="Kocsube S."/>
            <person name="Kotiranta H."/>
            <person name="LaButti K.M."/>
            <person name="Lechner B.E."/>
            <person name="Liimatainen K."/>
            <person name="Lipzen A."/>
            <person name="Lukacs Z."/>
            <person name="Mihaltcheva S."/>
            <person name="Morgado L.N."/>
            <person name="Niskanen T."/>
            <person name="Noordeloos M.E."/>
            <person name="Ohm R.A."/>
            <person name="Ortiz-Santana B."/>
            <person name="Ovrebo C."/>
            <person name="Racz N."/>
            <person name="Riley R."/>
            <person name="Savchenko A."/>
            <person name="Shiryaev A."/>
            <person name="Soop K."/>
            <person name="Spirin V."/>
            <person name="Szebenyi C."/>
            <person name="Tomsovsky M."/>
            <person name="Tulloss R.E."/>
            <person name="Uehling J."/>
            <person name="Grigoriev I.V."/>
            <person name="Vagvolgyi C."/>
            <person name="Papp T."/>
            <person name="Martin F.M."/>
            <person name="Miettinen O."/>
            <person name="Hibbett D.S."/>
            <person name="Nagy L.G."/>
        </authorList>
    </citation>
    <scope>NUCLEOTIDE SEQUENCE [LARGE SCALE GENOMIC DNA]</scope>
    <source>
        <strain evidence="4 5">CBS 962.96</strain>
    </source>
</reference>
<feature type="transmembrane region" description="Helical" evidence="2">
    <location>
        <begin position="208"/>
        <end position="229"/>
    </location>
</feature>
<name>A0A4S8LTI1_DENBC</name>
<sequence length="342" mass="38986">MAAILGRALRNFLKCITPRSETPFESRRHNVQSNKSPDRDKFKSNEDATSKLWSVYASEADKYDGELVRGWQRDMEGLVIFSSLYSASLTAFIIESYKTLQQDNSEMTVNLLMQISMQLAAKSNGTVVSFDPPEAFQPTTSSLVCNVLWFLALALALTCSLLATLVQQWTRDFIHKTNMRSSPTRRARILMFSYFGMQRWGMHTIVEIIPFILHLSLIFFFAGLVKFLVPVNTMLCHLMIAVLVVFVTMYLILTLLPIVFLDVPFHTPISGILWSCGNSINHWVQYMHDIDADEDLTLTEATLEKSYESTNTEKHNIRALTFTLKSLTDDFELLPFLEAIPN</sequence>
<feature type="domain" description="DUF6535" evidence="3">
    <location>
        <begin position="53"/>
        <end position="229"/>
    </location>
</feature>
<feature type="transmembrane region" description="Helical" evidence="2">
    <location>
        <begin position="147"/>
        <end position="166"/>
    </location>
</feature>
<keyword evidence="2" id="KW-0472">Membrane</keyword>
<dbReference type="Proteomes" id="UP000297245">
    <property type="component" value="Unassembled WGS sequence"/>
</dbReference>
<feature type="compositionally biased region" description="Basic and acidic residues" evidence="1">
    <location>
        <begin position="36"/>
        <end position="45"/>
    </location>
</feature>
<feature type="transmembrane region" description="Helical" evidence="2">
    <location>
        <begin position="236"/>
        <end position="260"/>
    </location>
</feature>
<feature type="non-terminal residue" evidence="4">
    <location>
        <position position="342"/>
    </location>
</feature>
<keyword evidence="2" id="KW-1133">Transmembrane helix</keyword>
<evidence type="ECO:0000313" key="5">
    <source>
        <dbReference type="Proteomes" id="UP000297245"/>
    </source>
</evidence>
<evidence type="ECO:0000256" key="1">
    <source>
        <dbReference type="SAM" id="MobiDB-lite"/>
    </source>
</evidence>
<accession>A0A4S8LTI1</accession>
<evidence type="ECO:0000313" key="4">
    <source>
        <dbReference type="EMBL" id="THU92814.1"/>
    </source>
</evidence>
<dbReference type="EMBL" id="ML179266">
    <property type="protein sequence ID" value="THU92814.1"/>
    <property type="molecule type" value="Genomic_DNA"/>
</dbReference>
<dbReference type="Pfam" id="PF20153">
    <property type="entry name" value="DUF6535"/>
    <property type="match status" value="1"/>
</dbReference>
<proteinExistence type="predicted"/>
<dbReference type="OrthoDB" id="3235960at2759"/>
<keyword evidence="2" id="KW-0812">Transmembrane</keyword>
<organism evidence="4 5">
    <name type="scientific">Dendrothele bispora (strain CBS 962.96)</name>
    <dbReference type="NCBI Taxonomy" id="1314807"/>
    <lineage>
        <taxon>Eukaryota</taxon>
        <taxon>Fungi</taxon>
        <taxon>Dikarya</taxon>
        <taxon>Basidiomycota</taxon>
        <taxon>Agaricomycotina</taxon>
        <taxon>Agaricomycetes</taxon>
        <taxon>Agaricomycetidae</taxon>
        <taxon>Agaricales</taxon>
        <taxon>Agaricales incertae sedis</taxon>
        <taxon>Dendrothele</taxon>
    </lineage>
</organism>
<gene>
    <name evidence="4" type="ORF">K435DRAFT_725882</name>
</gene>
<evidence type="ECO:0000256" key="2">
    <source>
        <dbReference type="SAM" id="Phobius"/>
    </source>
</evidence>
<feature type="region of interest" description="Disordered" evidence="1">
    <location>
        <begin position="23"/>
        <end position="45"/>
    </location>
</feature>
<keyword evidence="5" id="KW-1185">Reference proteome</keyword>
<dbReference type="InterPro" id="IPR045338">
    <property type="entry name" value="DUF6535"/>
</dbReference>
<protein>
    <recommendedName>
        <fullName evidence="3">DUF6535 domain-containing protein</fullName>
    </recommendedName>
</protein>